<keyword evidence="3" id="KW-1185">Reference proteome</keyword>
<sequence>MKRTLFTLIELLVVIAIIAILAAMLLPALNKARSAAKTNNCIGNLKQIGLGIAMYCGDYNDRLPPTAYSLGRWPGNPNQYETDKNAAGLMLVAKTGYLGSAAGSSLIPEADGSDRPAVLQCPAFPEAFSKDNAGRIHYDYCRDSYSDGMGAFVFKRLPAYPKCRRQVLVYGCCSGTIMNYDPDHHSGFSTMVRADGSAAKYARREVWKGEAWYPFWSPMGSVLEYVDSL</sequence>
<dbReference type="RefSeq" id="WP_106054236.1">
    <property type="nucleotide sequence ID" value="NZ_DBFCGB010000087.1"/>
</dbReference>
<proteinExistence type="predicted"/>
<dbReference type="InterPro" id="IPR045584">
    <property type="entry name" value="Pilin-like"/>
</dbReference>
<dbReference type="Proteomes" id="UP000435649">
    <property type="component" value="Unassembled WGS sequence"/>
</dbReference>
<dbReference type="NCBIfam" id="TIGR02532">
    <property type="entry name" value="IV_pilin_GFxxxE"/>
    <property type="match status" value="1"/>
</dbReference>
<dbReference type="InterPro" id="IPR012902">
    <property type="entry name" value="N_methyl_site"/>
</dbReference>
<gene>
    <name evidence="2" type="ORF">FYJ85_08965</name>
</gene>
<dbReference type="PANTHER" id="PTHR30093:SF2">
    <property type="entry name" value="TYPE II SECRETION SYSTEM PROTEIN H"/>
    <property type="match status" value="1"/>
</dbReference>
<comment type="caution">
    <text evidence="2">The sequence shown here is derived from an EMBL/GenBank/DDBJ whole genome shotgun (WGS) entry which is preliminary data.</text>
</comment>
<evidence type="ECO:0000256" key="1">
    <source>
        <dbReference type="SAM" id="Phobius"/>
    </source>
</evidence>
<keyword evidence="1" id="KW-0472">Membrane</keyword>
<dbReference type="Gene3D" id="3.30.700.10">
    <property type="entry name" value="Glycoprotein, Type 4 Pilin"/>
    <property type="match status" value="1"/>
</dbReference>
<dbReference type="SUPFAM" id="SSF54523">
    <property type="entry name" value="Pili subunits"/>
    <property type="match status" value="1"/>
</dbReference>
<dbReference type="AlphaFoldDB" id="A0A844G1Y8"/>
<accession>A0A844G1Y8</accession>
<protein>
    <submittedName>
        <fullName evidence="2">DUF1559 domain-containing protein</fullName>
    </submittedName>
</protein>
<reference evidence="2 3" key="1">
    <citation type="submission" date="2019-08" db="EMBL/GenBank/DDBJ databases">
        <title>In-depth cultivation of the pig gut microbiome towards novel bacterial diversity and tailored functional studies.</title>
        <authorList>
            <person name="Wylensek D."/>
            <person name="Hitch T.C.A."/>
            <person name="Clavel T."/>
        </authorList>
    </citation>
    <scope>NUCLEOTIDE SEQUENCE [LARGE SCALE GENOMIC DNA]</scope>
    <source>
        <strain evidence="2 3">BBE-744-WT-12</strain>
    </source>
</reference>
<evidence type="ECO:0000313" key="2">
    <source>
        <dbReference type="EMBL" id="MST97173.1"/>
    </source>
</evidence>
<dbReference type="EMBL" id="VUNS01000008">
    <property type="protein sequence ID" value="MST97173.1"/>
    <property type="molecule type" value="Genomic_DNA"/>
</dbReference>
<dbReference type="Pfam" id="PF07963">
    <property type="entry name" value="N_methyl"/>
    <property type="match status" value="1"/>
</dbReference>
<keyword evidence="1" id="KW-0812">Transmembrane</keyword>
<feature type="transmembrane region" description="Helical" evidence="1">
    <location>
        <begin position="6"/>
        <end position="29"/>
    </location>
</feature>
<name>A0A844G1Y8_9BACT</name>
<dbReference type="PANTHER" id="PTHR30093">
    <property type="entry name" value="GENERAL SECRETION PATHWAY PROTEIN G"/>
    <property type="match status" value="1"/>
</dbReference>
<evidence type="ECO:0000313" key="3">
    <source>
        <dbReference type="Proteomes" id="UP000435649"/>
    </source>
</evidence>
<organism evidence="2 3">
    <name type="scientific">Victivallis lenta</name>
    <dbReference type="NCBI Taxonomy" id="2606640"/>
    <lineage>
        <taxon>Bacteria</taxon>
        <taxon>Pseudomonadati</taxon>
        <taxon>Lentisphaerota</taxon>
        <taxon>Lentisphaeria</taxon>
        <taxon>Victivallales</taxon>
        <taxon>Victivallaceae</taxon>
        <taxon>Victivallis</taxon>
    </lineage>
</organism>
<keyword evidence="1" id="KW-1133">Transmembrane helix</keyword>